<feature type="transmembrane region" description="Helical" evidence="1">
    <location>
        <begin position="115"/>
        <end position="137"/>
    </location>
</feature>
<protein>
    <recommendedName>
        <fullName evidence="4">Integral membrane protein</fullName>
    </recommendedName>
</protein>
<evidence type="ECO:0008006" key="4">
    <source>
        <dbReference type="Google" id="ProtNLM"/>
    </source>
</evidence>
<keyword evidence="1" id="KW-0472">Membrane</keyword>
<feature type="transmembrane region" description="Helical" evidence="1">
    <location>
        <begin position="26"/>
        <end position="44"/>
    </location>
</feature>
<comment type="caution">
    <text evidence="2">The sequence shown here is derived from an EMBL/GenBank/DDBJ whole genome shotgun (WGS) entry which is preliminary data.</text>
</comment>
<dbReference type="AlphaFoldDB" id="A0A561EW58"/>
<organism evidence="2 3">
    <name type="scientific">Kitasatospora atroaurantiaca</name>
    <dbReference type="NCBI Taxonomy" id="285545"/>
    <lineage>
        <taxon>Bacteria</taxon>
        <taxon>Bacillati</taxon>
        <taxon>Actinomycetota</taxon>
        <taxon>Actinomycetes</taxon>
        <taxon>Kitasatosporales</taxon>
        <taxon>Streptomycetaceae</taxon>
        <taxon>Kitasatospora</taxon>
    </lineage>
</organism>
<dbReference type="Proteomes" id="UP000318416">
    <property type="component" value="Unassembled WGS sequence"/>
</dbReference>
<feature type="transmembrane region" description="Helical" evidence="1">
    <location>
        <begin position="89"/>
        <end position="109"/>
    </location>
</feature>
<sequence>MSANSFAAARAPRSTGTAPLTYLRRFLALDAVVTGGNGLAYLALSGPLGRLLGIDRMLLLDIGAFLLLFGAGVGVLATRRQPPVPAVKAVIEANLIWPVLSIVALEALLSPTTAGLVWIPMQAATVAGFAALQFSALRAVRASAA</sequence>
<proteinExistence type="predicted"/>
<evidence type="ECO:0000313" key="2">
    <source>
        <dbReference type="EMBL" id="TWE19870.1"/>
    </source>
</evidence>
<keyword evidence="1" id="KW-0812">Transmembrane</keyword>
<reference evidence="2 3" key="1">
    <citation type="submission" date="2019-06" db="EMBL/GenBank/DDBJ databases">
        <title>Sequencing the genomes of 1000 actinobacteria strains.</title>
        <authorList>
            <person name="Klenk H.-P."/>
        </authorList>
    </citation>
    <scope>NUCLEOTIDE SEQUENCE [LARGE SCALE GENOMIC DNA]</scope>
    <source>
        <strain evidence="2 3">DSM 41649</strain>
    </source>
</reference>
<keyword evidence="1" id="KW-1133">Transmembrane helix</keyword>
<dbReference type="EMBL" id="VIVR01000001">
    <property type="protein sequence ID" value="TWE19870.1"/>
    <property type="molecule type" value="Genomic_DNA"/>
</dbReference>
<accession>A0A561EW58</accession>
<evidence type="ECO:0000313" key="3">
    <source>
        <dbReference type="Proteomes" id="UP000318416"/>
    </source>
</evidence>
<evidence type="ECO:0000256" key="1">
    <source>
        <dbReference type="SAM" id="Phobius"/>
    </source>
</evidence>
<name>A0A561EW58_9ACTN</name>
<dbReference type="RefSeq" id="WP_145793936.1">
    <property type="nucleotide sequence ID" value="NZ_BAAABR010000003.1"/>
</dbReference>
<feature type="transmembrane region" description="Helical" evidence="1">
    <location>
        <begin position="56"/>
        <end position="77"/>
    </location>
</feature>
<gene>
    <name evidence="2" type="ORF">FB465_5007</name>
</gene>
<dbReference type="OrthoDB" id="4566092at2"/>
<keyword evidence="3" id="KW-1185">Reference proteome</keyword>